<dbReference type="FunFam" id="2.60.40.10:FF:000376">
    <property type="entry name" value="CLUMA_CG000981, isoform A"/>
    <property type="match status" value="1"/>
</dbReference>
<sequence length="178" mass="20079">MGPYLCIASNGVPPSVSKRIMLVIHFPPMVWIKNQLVGAYEGQQVTLECHLEAFPKSINYWINERGEMISQSNGRYEPLQKSHNYKTYMKLKIEHVSQSDYGKYKCIAKNALGETDGTIQLFAIPKPSKLLNGIDNDLQDQAGSLLQDKNYVNTASTASRKFICTNFLLVLSALHRLQ</sequence>
<dbReference type="Proteomes" id="UP000625711">
    <property type="component" value="Unassembled WGS sequence"/>
</dbReference>
<reference evidence="6" key="1">
    <citation type="submission" date="2020-08" db="EMBL/GenBank/DDBJ databases">
        <title>Genome sequencing and assembly of the red palm weevil Rhynchophorus ferrugineus.</title>
        <authorList>
            <person name="Dias G.B."/>
            <person name="Bergman C.M."/>
            <person name="Manee M."/>
        </authorList>
    </citation>
    <scope>NUCLEOTIDE SEQUENCE</scope>
    <source>
        <strain evidence="6">AA-2017</strain>
        <tissue evidence="6">Whole larva</tissue>
    </source>
</reference>
<evidence type="ECO:0000256" key="1">
    <source>
        <dbReference type="ARBA" id="ARBA00022729"/>
    </source>
</evidence>
<dbReference type="SUPFAM" id="SSF48726">
    <property type="entry name" value="Immunoglobulin"/>
    <property type="match status" value="1"/>
</dbReference>
<dbReference type="SMART" id="SM00409">
    <property type="entry name" value="IG"/>
    <property type="match status" value="1"/>
</dbReference>
<evidence type="ECO:0000259" key="5">
    <source>
        <dbReference type="PROSITE" id="PS50835"/>
    </source>
</evidence>
<evidence type="ECO:0000256" key="4">
    <source>
        <dbReference type="ARBA" id="ARBA00023319"/>
    </source>
</evidence>
<feature type="domain" description="Ig-like" evidence="5">
    <location>
        <begin position="27"/>
        <end position="120"/>
    </location>
</feature>
<keyword evidence="3" id="KW-1015">Disulfide bond</keyword>
<comment type="caution">
    <text evidence="6">The sequence shown here is derived from an EMBL/GenBank/DDBJ whole genome shotgun (WGS) entry which is preliminary data.</text>
</comment>
<dbReference type="OrthoDB" id="10012075at2759"/>
<dbReference type="GO" id="GO:0043005">
    <property type="term" value="C:neuron projection"/>
    <property type="evidence" value="ECO:0007669"/>
    <property type="project" value="TreeGrafter"/>
</dbReference>
<keyword evidence="1" id="KW-0732">Signal</keyword>
<name>A0A834M9C0_RHYFE</name>
<dbReference type="InterPro" id="IPR051170">
    <property type="entry name" value="Neural/epithelial_adhesion"/>
</dbReference>
<gene>
    <name evidence="6" type="ORF">GWI33_015803</name>
</gene>
<dbReference type="Gene3D" id="2.60.40.10">
    <property type="entry name" value="Immunoglobulins"/>
    <property type="match status" value="1"/>
</dbReference>
<organism evidence="6 7">
    <name type="scientific">Rhynchophorus ferrugineus</name>
    <name type="common">Red palm weevil</name>
    <name type="synonym">Curculio ferrugineus</name>
    <dbReference type="NCBI Taxonomy" id="354439"/>
    <lineage>
        <taxon>Eukaryota</taxon>
        <taxon>Metazoa</taxon>
        <taxon>Ecdysozoa</taxon>
        <taxon>Arthropoda</taxon>
        <taxon>Hexapoda</taxon>
        <taxon>Insecta</taxon>
        <taxon>Pterygota</taxon>
        <taxon>Neoptera</taxon>
        <taxon>Endopterygota</taxon>
        <taxon>Coleoptera</taxon>
        <taxon>Polyphaga</taxon>
        <taxon>Cucujiformia</taxon>
        <taxon>Curculionidae</taxon>
        <taxon>Dryophthorinae</taxon>
        <taxon>Rhynchophorus</taxon>
    </lineage>
</organism>
<protein>
    <recommendedName>
        <fullName evidence="5">Ig-like domain-containing protein</fullName>
    </recommendedName>
</protein>
<dbReference type="EMBL" id="JAACXV010013979">
    <property type="protein sequence ID" value="KAF7271305.1"/>
    <property type="molecule type" value="Genomic_DNA"/>
</dbReference>
<dbReference type="InterPro" id="IPR036179">
    <property type="entry name" value="Ig-like_dom_sf"/>
</dbReference>
<evidence type="ECO:0000313" key="6">
    <source>
        <dbReference type="EMBL" id="KAF7271305.1"/>
    </source>
</evidence>
<dbReference type="AlphaFoldDB" id="A0A834M9C0"/>
<evidence type="ECO:0000256" key="2">
    <source>
        <dbReference type="ARBA" id="ARBA00022737"/>
    </source>
</evidence>
<evidence type="ECO:0000256" key="3">
    <source>
        <dbReference type="ARBA" id="ARBA00023157"/>
    </source>
</evidence>
<accession>A0A834M9C0</accession>
<keyword evidence="7" id="KW-1185">Reference proteome</keyword>
<dbReference type="SMART" id="SM00408">
    <property type="entry name" value="IGc2"/>
    <property type="match status" value="1"/>
</dbReference>
<proteinExistence type="predicted"/>
<dbReference type="InterPro" id="IPR007110">
    <property type="entry name" value="Ig-like_dom"/>
</dbReference>
<dbReference type="PANTHER" id="PTHR12231:SF272">
    <property type="entry name" value="DPR-INTERACTING PROTEIN THETA"/>
    <property type="match status" value="1"/>
</dbReference>
<dbReference type="InterPro" id="IPR003599">
    <property type="entry name" value="Ig_sub"/>
</dbReference>
<dbReference type="InterPro" id="IPR013783">
    <property type="entry name" value="Ig-like_fold"/>
</dbReference>
<dbReference type="Pfam" id="PF13927">
    <property type="entry name" value="Ig_3"/>
    <property type="match status" value="1"/>
</dbReference>
<keyword evidence="2" id="KW-0677">Repeat</keyword>
<dbReference type="PANTHER" id="PTHR12231">
    <property type="entry name" value="CTX-RELATED TYPE I TRANSMEMBRANE PROTEIN"/>
    <property type="match status" value="1"/>
</dbReference>
<keyword evidence="4" id="KW-0393">Immunoglobulin domain</keyword>
<evidence type="ECO:0000313" key="7">
    <source>
        <dbReference type="Proteomes" id="UP000625711"/>
    </source>
</evidence>
<dbReference type="InterPro" id="IPR003598">
    <property type="entry name" value="Ig_sub2"/>
</dbReference>
<dbReference type="PROSITE" id="PS50835">
    <property type="entry name" value="IG_LIKE"/>
    <property type="match status" value="1"/>
</dbReference>